<reference evidence="2 3" key="1">
    <citation type="journal article" date="2024" name="G3 (Bethesda)">
        <title>Genome assembly of Hibiscus sabdariffa L. provides insights into metabolisms of medicinal natural products.</title>
        <authorList>
            <person name="Kim T."/>
        </authorList>
    </citation>
    <scope>NUCLEOTIDE SEQUENCE [LARGE SCALE GENOMIC DNA]</scope>
    <source>
        <strain evidence="2">TK-2024</strain>
        <tissue evidence="2">Old leaves</tissue>
    </source>
</reference>
<name>A0ABR2D8X1_9ROSI</name>
<feature type="region of interest" description="Disordered" evidence="1">
    <location>
        <begin position="123"/>
        <end position="144"/>
    </location>
</feature>
<feature type="region of interest" description="Disordered" evidence="1">
    <location>
        <begin position="232"/>
        <end position="256"/>
    </location>
</feature>
<dbReference type="EMBL" id="JBBPBM010000034">
    <property type="protein sequence ID" value="KAK8532454.1"/>
    <property type="molecule type" value="Genomic_DNA"/>
</dbReference>
<gene>
    <name evidence="2" type="ORF">V6N12_053896</name>
</gene>
<sequence>MINLEISSISFNSVTIQSLDFTIWKASVLTPKHRCGSANQFQRPMGESLGPPKVGLIVVVQVYGEDICQHTASHILTEPDRSLKSVCFDQATKVLLSFTRVKYYITLPVMQIFQWLFKAADEPGSKDQEDKPKDLVPCKNDNRRSKSKKFKPVIFLCNKDIAKACFYSTIYLKKVDSSRTTHHHHHHHQQQQPHSQTTVKMPKEGFVLVSHKSDSSKVSPLSEAQVAVSSANAYDHRQCSSSNGTKDKKPKTMSRMKELLRWSASAKPEKGAKLSKKVDGRRLSISDSPKISLRWDVEKCSTISSVISGVSMASSSRNDESSNKLQVSLNSTAIHGLNHCSSGRENWITTDSEFVVLEL</sequence>
<feature type="compositionally biased region" description="Basic residues" evidence="1">
    <location>
        <begin position="180"/>
        <end position="189"/>
    </location>
</feature>
<keyword evidence="3" id="KW-1185">Reference proteome</keyword>
<accession>A0ABR2D8X1</accession>
<organism evidence="2 3">
    <name type="scientific">Hibiscus sabdariffa</name>
    <name type="common">roselle</name>
    <dbReference type="NCBI Taxonomy" id="183260"/>
    <lineage>
        <taxon>Eukaryota</taxon>
        <taxon>Viridiplantae</taxon>
        <taxon>Streptophyta</taxon>
        <taxon>Embryophyta</taxon>
        <taxon>Tracheophyta</taxon>
        <taxon>Spermatophyta</taxon>
        <taxon>Magnoliopsida</taxon>
        <taxon>eudicotyledons</taxon>
        <taxon>Gunneridae</taxon>
        <taxon>Pentapetalae</taxon>
        <taxon>rosids</taxon>
        <taxon>malvids</taxon>
        <taxon>Malvales</taxon>
        <taxon>Malvaceae</taxon>
        <taxon>Malvoideae</taxon>
        <taxon>Hibiscus</taxon>
    </lineage>
</organism>
<evidence type="ECO:0000313" key="2">
    <source>
        <dbReference type="EMBL" id="KAK8532454.1"/>
    </source>
</evidence>
<evidence type="ECO:0000256" key="1">
    <source>
        <dbReference type="SAM" id="MobiDB-lite"/>
    </source>
</evidence>
<dbReference type="PANTHER" id="PTHR36038">
    <property type="entry name" value="OS06G0102750 PROTEIN"/>
    <property type="match status" value="1"/>
</dbReference>
<evidence type="ECO:0000313" key="3">
    <source>
        <dbReference type="Proteomes" id="UP001472677"/>
    </source>
</evidence>
<proteinExistence type="predicted"/>
<feature type="region of interest" description="Disordered" evidence="1">
    <location>
        <begin position="178"/>
        <end position="199"/>
    </location>
</feature>
<protein>
    <submittedName>
        <fullName evidence="2">Uncharacterized protein</fullName>
    </submittedName>
</protein>
<comment type="caution">
    <text evidence="2">The sequence shown here is derived from an EMBL/GenBank/DDBJ whole genome shotgun (WGS) entry which is preliminary data.</text>
</comment>
<dbReference type="Proteomes" id="UP001472677">
    <property type="component" value="Unassembled WGS sequence"/>
</dbReference>
<dbReference type="PANTHER" id="PTHR36038:SF3">
    <property type="entry name" value="OVATE FAMILY PROTEIN"/>
    <property type="match status" value="1"/>
</dbReference>